<feature type="domain" description="Pyridoxamine 5'-phosphate oxidase N-terminal" evidence="2">
    <location>
        <begin position="1"/>
        <end position="126"/>
    </location>
</feature>
<dbReference type="Gene3D" id="2.30.110.10">
    <property type="entry name" value="Electron Transport, Fmn-binding Protein, Chain A"/>
    <property type="match status" value="1"/>
</dbReference>
<dbReference type="GO" id="GO:0070967">
    <property type="term" value="F:coenzyme F420 binding"/>
    <property type="evidence" value="ECO:0007669"/>
    <property type="project" value="TreeGrafter"/>
</dbReference>
<dbReference type="OrthoDB" id="162914at2"/>
<dbReference type="Pfam" id="PF01243">
    <property type="entry name" value="PNPOx_N"/>
    <property type="match status" value="1"/>
</dbReference>
<sequence>MTPALLDLLRKPSACFLSTIMRDGSPQVTETWVDTDGERVIINTVTTHLKVRNIERDPRVALAIQDPDNTFRYIQVRGRVIGMTTEGGTEGIEALSQKYTGRPYTWYGGRDQQRLILTIDPEHVSGQG</sequence>
<dbReference type="GO" id="GO:0005829">
    <property type="term" value="C:cytosol"/>
    <property type="evidence" value="ECO:0007669"/>
    <property type="project" value="TreeGrafter"/>
</dbReference>
<comment type="caution">
    <text evidence="3">The sequence shown here is derived from an EMBL/GenBank/DDBJ whole genome shotgun (WGS) entry which is preliminary data.</text>
</comment>
<dbReference type="EMBL" id="SSSN01000002">
    <property type="protein sequence ID" value="THG36289.1"/>
    <property type="molecule type" value="Genomic_DNA"/>
</dbReference>
<gene>
    <name evidence="3" type="ORF">E6C70_00805</name>
</gene>
<dbReference type="NCBIfam" id="TIGR03618">
    <property type="entry name" value="Rv1155_F420"/>
    <property type="match status" value="1"/>
</dbReference>
<dbReference type="Proteomes" id="UP000307380">
    <property type="component" value="Unassembled WGS sequence"/>
</dbReference>
<proteinExistence type="predicted"/>
<protein>
    <submittedName>
        <fullName evidence="3">PPOX class F420-dependent oxidoreductase</fullName>
    </submittedName>
</protein>
<evidence type="ECO:0000313" key="3">
    <source>
        <dbReference type="EMBL" id="THG36289.1"/>
    </source>
</evidence>
<evidence type="ECO:0000313" key="4">
    <source>
        <dbReference type="Proteomes" id="UP000307380"/>
    </source>
</evidence>
<dbReference type="InterPro" id="IPR011576">
    <property type="entry name" value="Pyridox_Oxase_N"/>
</dbReference>
<dbReference type="SUPFAM" id="SSF50475">
    <property type="entry name" value="FMN-binding split barrel"/>
    <property type="match status" value="1"/>
</dbReference>
<dbReference type="InterPro" id="IPR019920">
    <property type="entry name" value="F420-binding_dom_put"/>
</dbReference>
<accession>A0A4S4FYW8</accession>
<dbReference type="PANTHER" id="PTHR35176">
    <property type="entry name" value="HEME OXYGENASE HI_0854-RELATED"/>
    <property type="match status" value="1"/>
</dbReference>
<dbReference type="InterPro" id="IPR012349">
    <property type="entry name" value="Split_barrel_FMN-bd"/>
</dbReference>
<evidence type="ECO:0000256" key="1">
    <source>
        <dbReference type="ARBA" id="ARBA00023002"/>
    </source>
</evidence>
<keyword evidence="1" id="KW-0560">Oxidoreductase</keyword>
<reference evidence="3 4" key="1">
    <citation type="submission" date="2019-04" db="EMBL/GenBank/DDBJ databases">
        <authorList>
            <person name="Jiang L."/>
        </authorList>
    </citation>
    <scope>NUCLEOTIDE SEQUENCE [LARGE SCALE GENOMIC DNA]</scope>
    <source>
        <strain evidence="3 4">YIM 131861</strain>
    </source>
</reference>
<dbReference type="PANTHER" id="PTHR35176:SF6">
    <property type="entry name" value="HEME OXYGENASE HI_0854-RELATED"/>
    <property type="match status" value="1"/>
</dbReference>
<evidence type="ECO:0000259" key="2">
    <source>
        <dbReference type="Pfam" id="PF01243"/>
    </source>
</evidence>
<name>A0A4S4FYW8_9MICO</name>
<dbReference type="AlphaFoldDB" id="A0A4S4FYW8"/>
<dbReference type="RefSeq" id="WP_136421656.1">
    <property type="nucleotide sequence ID" value="NZ_SSSN01000002.1"/>
</dbReference>
<organism evidence="3 4">
    <name type="scientific">Orlajensenia flava</name>
    <dbReference type="NCBI Taxonomy" id="2565934"/>
    <lineage>
        <taxon>Bacteria</taxon>
        <taxon>Bacillati</taxon>
        <taxon>Actinomycetota</taxon>
        <taxon>Actinomycetes</taxon>
        <taxon>Micrococcales</taxon>
        <taxon>Microbacteriaceae</taxon>
        <taxon>Orlajensenia</taxon>
    </lineage>
</organism>
<dbReference type="InterPro" id="IPR052019">
    <property type="entry name" value="F420H2_bilvrd_red/Heme_oxyg"/>
</dbReference>
<keyword evidence="4" id="KW-1185">Reference proteome</keyword>
<dbReference type="GO" id="GO:0016627">
    <property type="term" value="F:oxidoreductase activity, acting on the CH-CH group of donors"/>
    <property type="evidence" value="ECO:0007669"/>
    <property type="project" value="TreeGrafter"/>
</dbReference>